<reference evidence="1 2" key="1">
    <citation type="journal article" date="2020" name="Cell">
        <title>Large-Scale Comparative Analyses of Tick Genomes Elucidate Their Genetic Diversity and Vector Capacities.</title>
        <authorList>
            <consortium name="Tick Genome and Microbiome Consortium (TIGMIC)"/>
            <person name="Jia N."/>
            <person name="Wang J."/>
            <person name="Shi W."/>
            <person name="Du L."/>
            <person name="Sun Y."/>
            <person name="Zhan W."/>
            <person name="Jiang J.F."/>
            <person name="Wang Q."/>
            <person name="Zhang B."/>
            <person name="Ji P."/>
            <person name="Bell-Sakyi L."/>
            <person name="Cui X.M."/>
            <person name="Yuan T.T."/>
            <person name="Jiang B.G."/>
            <person name="Yang W.F."/>
            <person name="Lam T.T."/>
            <person name="Chang Q.C."/>
            <person name="Ding S.J."/>
            <person name="Wang X.J."/>
            <person name="Zhu J.G."/>
            <person name="Ruan X.D."/>
            <person name="Zhao L."/>
            <person name="Wei J.T."/>
            <person name="Ye R.Z."/>
            <person name="Que T.C."/>
            <person name="Du C.H."/>
            <person name="Zhou Y.H."/>
            <person name="Cheng J.X."/>
            <person name="Dai P.F."/>
            <person name="Guo W.B."/>
            <person name="Han X.H."/>
            <person name="Huang E.J."/>
            <person name="Li L.F."/>
            <person name="Wei W."/>
            <person name="Gao Y.C."/>
            <person name="Liu J.Z."/>
            <person name="Shao H.Z."/>
            <person name="Wang X."/>
            <person name="Wang C.C."/>
            <person name="Yang T.C."/>
            <person name="Huo Q.B."/>
            <person name="Li W."/>
            <person name="Chen H.Y."/>
            <person name="Chen S.E."/>
            <person name="Zhou L.G."/>
            <person name="Ni X.B."/>
            <person name="Tian J.H."/>
            <person name="Sheng Y."/>
            <person name="Liu T."/>
            <person name="Pan Y.S."/>
            <person name="Xia L.Y."/>
            <person name="Li J."/>
            <person name="Zhao F."/>
            <person name="Cao W.C."/>
        </authorList>
    </citation>
    <scope>NUCLEOTIDE SEQUENCE [LARGE SCALE GENOMIC DNA]</scope>
    <source>
        <strain evidence="1">HaeL-2018</strain>
    </source>
</reference>
<dbReference type="InterPro" id="IPR000718">
    <property type="entry name" value="Peptidase_M13"/>
</dbReference>
<dbReference type="GO" id="GO:0004222">
    <property type="term" value="F:metalloendopeptidase activity"/>
    <property type="evidence" value="ECO:0007669"/>
    <property type="project" value="InterPro"/>
</dbReference>
<dbReference type="InterPro" id="IPR024079">
    <property type="entry name" value="MetalloPept_cat_dom_sf"/>
</dbReference>
<dbReference type="Proteomes" id="UP000821853">
    <property type="component" value="Chromosome 3"/>
</dbReference>
<organism evidence="1 2">
    <name type="scientific">Haemaphysalis longicornis</name>
    <name type="common">Bush tick</name>
    <dbReference type="NCBI Taxonomy" id="44386"/>
    <lineage>
        <taxon>Eukaryota</taxon>
        <taxon>Metazoa</taxon>
        <taxon>Ecdysozoa</taxon>
        <taxon>Arthropoda</taxon>
        <taxon>Chelicerata</taxon>
        <taxon>Arachnida</taxon>
        <taxon>Acari</taxon>
        <taxon>Parasitiformes</taxon>
        <taxon>Ixodida</taxon>
        <taxon>Ixodoidea</taxon>
        <taxon>Ixodidae</taxon>
        <taxon>Haemaphysalinae</taxon>
        <taxon>Haemaphysalis</taxon>
    </lineage>
</organism>
<proteinExistence type="predicted"/>
<gene>
    <name evidence="1" type="ORF">HPB48_013894</name>
</gene>
<evidence type="ECO:0000313" key="1">
    <source>
        <dbReference type="EMBL" id="KAH9369889.1"/>
    </source>
</evidence>
<name>A0A9J6G5C5_HAELO</name>
<dbReference type="Gene3D" id="1.10.1380.10">
    <property type="entry name" value="Neutral endopeptidase , domain2"/>
    <property type="match status" value="1"/>
</dbReference>
<dbReference type="EMBL" id="JABSTR010000005">
    <property type="protein sequence ID" value="KAH9369889.1"/>
    <property type="molecule type" value="Genomic_DNA"/>
</dbReference>
<dbReference type="VEuPathDB" id="VectorBase:HLOH_050300"/>
<sequence length="386" mass="43156">MTFLDTAIGDIVDLTNGSVRTRFEPPEYGEKLNRTVASASLRSTINYLGFYVVDHLWIYSPEDVAQTITRGQRERNCLRMAERAAPSQTAEIGYHAYKNLLNFTELHGLTAETKQRVVHGIRSLPWMDDAMKLRVVNRVRKIAVELFPRSLLSVVSVAGLARSFRLEHSSALDLYQRTVELRFTSDIRNSLTNNGTQLYRSLFSRHIQLDRKGVLHVPIALVKPSVGGDNGALDPTPYVALLRGTSLRMRLAKALLKAALGHSDDGGRKSLWTHKARRHFRVLEGCFRARFPVGLDQGTGMPNPPSTLTDEILEYVAVTLVHLDFRRGIQLLTNNATSDYRLADAQGWSSDQLFFVSYAQSLCHDSDKELASRGSCPAMKAQQDGA</sequence>
<keyword evidence="2" id="KW-1185">Reference proteome</keyword>
<dbReference type="Gene3D" id="3.40.390.10">
    <property type="entry name" value="Collagenase (Catalytic Domain)"/>
    <property type="match status" value="2"/>
</dbReference>
<dbReference type="SUPFAM" id="SSF55486">
    <property type="entry name" value="Metalloproteases ('zincins'), catalytic domain"/>
    <property type="match status" value="1"/>
</dbReference>
<dbReference type="InterPro" id="IPR042089">
    <property type="entry name" value="Peptidase_M13_dom_2"/>
</dbReference>
<dbReference type="AlphaFoldDB" id="A0A9J6G5C5"/>
<dbReference type="OrthoDB" id="6483766at2759"/>
<accession>A0A9J6G5C5</accession>
<protein>
    <submittedName>
        <fullName evidence="1">Uncharacterized protein</fullName>
    </submittedName>
</protein>
<evidence type="ECO:0000313" key="2">
    <source>
        <dbReference type="Proteomes" id="UP000821853"/>
    </source>
</evidence>
<comment type="caution">
    <text evidence="1">The sequence shown here is derived from an EMBL/GenBank/DDBJ whole genome shotgun (WGS) entry which is preliminary data.</text>
</comment>
<dbReference type="PROSITE" id="PS51885">
    <property type="entry name" value="NEPRILYSIN"/>
    <property type="match status" value="1"/>
</dbReference>
<dbReference type="GO" id="GO:0006508">
    <property type="term" value="P:proteolysis"/>
    <property type="evidence" value="ECO:0007669"/>
    <property type="project" value="InterPro"/>
</dbReference>